<dbReference type="FunFam" id="2.60.120.230:FF:000001">
    <property type="entry name" value="Monooxygenase, DBH-like 1"/>
    <property type="match status" value="1"/>
</dbReference>
<dbReference type="Gene3D" id="1.25.40.180">
    <property type="match status" value="1"/>
</dbReference>
<dbReference type="GO" id="GO:0006589">
    <property type="term" value="P:octopamine biosynthetic process"/>
    <property type="evidence" value="ECO:0007669"/>
    <property type="project" value="TreeGrafter"/>
</dbReference>
<dbReference type="SUPFAM" id="SSF48371">
    <property type="entry name" value="ARM repeat"/>
    <property type="match status" value="1"/>
</dbReference>
<dbReference type="Pfam" id="PF01082">
    <property type="entry name" value="Cu2_monooxygen"/>
    <property type="match status" value="1"/>
</dbReference>
<protein>
    <recommendedName>
        <fullName evidence="8">DOMON domain-containing protein</fullName>
    </recommendedName>
</protein>
<dbReference type="GO" id="GO:0042420">
    <property type="term" value="P:dopamine catabolic process"/>
    <property type="evidence" value="ECO:0007669"/>
    <property type="project" value="TreeGrafter"/>
</dbReference>
<dbReference type="Pfam" id="PF03712">
    <property type="entry name" value="Cu2_monoox_C"/>
    <property type="match status" value="1"/>
</dbReference>
<feature type="domain" description="DOMON" evidence="8">
    <location>
        <begin position="10"/>
        <end position="127"/>
    </location>
</feature>
<dbReference type="SMART" id="SM00543">
    <property type="entry name" value="MIF4G"/>
    <property type="match status" value="1"/>
</dbReference>
<proteinExistence type="inferred from homology"/>
<evidence type="ECO:0000256" key="5">
    <source>
        <dbReference type="ARBA" id="ARBA00023157"/>
    </source>
</evidence>
<dbReference type="InterPro" id="IPR000323">
    <property type="entry name" value="Cu2_ascorb_mOase_N"/>
</dbReference>
<keyword evidence="6" id="KW-0325">Glycoprotein</keyword>
<dbReference type="GO" id="GO:0004500">
    <property type="term" value="F:dopamine beta-monooxygenase activity"/>
    <property type="evidence" value="ECO:0007669"/>
    <property type="project" value="InterPro"/>
</dbReference>
<keyword evidence="3" id="KW-0732">Signal</keyword>
<dbReference type="Pfam" id="PF02854">
    <property type="entry name" value="MIF4G"/>
    <property type="match status" value="1"/>
</dbReference>
<dbReference type="PANTHER" id="PTHR10157">
    <property type="entry name" value="DOPAMINE BETA HYDROXYLASE RELATED"/>
    <property type="match status" value="1"/>
</dbReference>
<keyword evidence="5" id="KW-1015">Disulfide bond</keyword>
<dbReference type="Gene3D" id="2.60.120.230">
    <property type="match status" value="1"/>
</dbReference>
<evidence type="ECO:0000256" key="3">
    <source>
        <dbReference type="ARBA" id="ARBA00022729"/>
    </source>
</evidence>
<dbReference type="InterPro" id="IPR005018">
    <property type="entry name" value="DOMON_domain"/>
</dbReference>
<dbReference type="EMBL" id="OC855164">
    <property type="protein sequence ID" value="CAD7621387.1"/>
    <property type="molecule type" value="Genomic_DNA"/>
</dbReference>
<dbReference type="OrthoDB" id="6481830at2759"/>
<evidence type="ECO:0000256" key="2">
    <source>
        <dbReference type="ARBA" id="ARBA00010676"/>
    </source>
</evidence>
<dbReference type="InterPro" id="IPR028460">
    <property type="entry name" value="Tbh/DBH"/>
</dbReference>
<dbReference type="AlphaFoldDB" id="A0A7R9KGK8"/>
<keyword evidence="4" id="KW-0472">Membrane</keyword>
<dbReference type="InterPro" id="IPR000945">
    <property type="entry name" value="DBH-like"/>
</dbReference>
<dbReference type="CDD" id="cd09631">
    <property type="entry name" value="DOMON_DOH"/>
    <property type="match status" value="1"/>
</dbReference>
<accession>A0A7R9KGK8</accession>
<evidence type="ECO:0000256" key="7">
    <source>
        <dbReference type="SAM" id="MobiDB-lite"/>
    </source>
</evidence>
<dbReference type="SMART" id="SM00664">
    <property type="entry name" value="DoH"/>
    <property type="match status" value="1"/>
</dbReference>
<evidence type="ECO:0000256" key="1">
    <source>
        <dbReference type="ARBA" id="ARBA00004370"/>
    </source>
</evidence>
<dbReference type="Pfam" id="PF03351">
    <property type="entry name" value="DOMON"/>
    <property type="match status" value="1"/>
</dbReference>
<dbReference type="GO" id="GO:0005615">
    <property type="term" value="C:extracellular space"/>
    <property type="evidence" value="ECO:0007669"/>
    <property type="project" value="TreeGrafter"/>
</dbReference>
<dbReference type="Gene3D" id="2.60.120.310">
    <property type="entry name" value="Copper type II, ascorbate-dependent monooxygenase, N-terminal domain"/>
    <property type="match status" value="1"/>
</dbReference>
<dbReference type="InterPro" id="IPR024548">
    <property type="entry name" value="Cu2_monoox_C"/>
</dbReference>
<dbReference type="EMBL" id="CAJPIZ010000589">
    <property type="protein sequence ID" value="CAG2101817.1"/>
    <property type="molecule type" value="Genomic_DNA"/>
</dbReference>
<dbReference type="PRINTS" id="PR00767">
    <property type="entry name" value="DBMONOXGNASE"/>
</dbReference>
<dbReference type="PROSITE" id="PS50836">
    <property type="entry name" value="DOMON"/>
    <property type="match status" value="1"/>
</dbReference>
<dbReference type="SUPFAM" id="SSF49344">
    <property type="entry name" value="CBD9-like"/>
    <property type="match status" value="1"/>
</dbReference>
<organism evidence="9">
    <name type="scientific">Medioppia subpectinata</name>
    <dbReference type="NCBI Taxonomy" id="1979941"/>
    <lineage>
        <taxon>Eukaryota</taxon>
        <taxon>Metazoa</taxon>
        <taxon>Ecdysozoa</taxon>
        <taxon>Arthropoda</taxon>
        <taxon>Chelicerata</taxon>
        <taxon>Arachnida</taxon>
        <taxon>Acari</taxon>
        <taxon>Acariformes</taxon>
        <taxon>Sarcoptiformes</taxon>
        <taxon>Oribatida</taxon>
        <taxon>Brachypylina</taxon>
        <taxon>Oppioidea</taxon>
        <taxon>Oppiidae</taxon>
        <taxon>Medioppia</taxon>
    </lineage>
</organism>
<dbReference type="InterPro" id="IPR045266">
    <property type="entry name" value="DOH_DOMON"/>
</dbReference>
<dbReference type="InterPro" id="IPR016024">
    <property type="entry name" value="ARM-type_fold"/>
</dbReference>
<evidence type="ECO:0000313" key="10">
    <source>
        <dbReference type="Proteomes" id="UP000759131"/>
    </source>
</evidence>
<dbReference type="PANTHER" id="PTHR10157:SF23">
    <property type="entry name" value="MOXD1 HOMOLOG 1"/>
    <property type="match status" value="1"/>
</dbReference>
<dbReference type="InterPro" id="IPR036939">
    <property type="entry name" value="Cu2_ascorb_mOase_N_sf"/>
</dbReference>
<feature type="compositionally biased region" description="Low complexity" evidence="7">
    <location>
        <begin position="532"/>
        <end position="549"/>
    </location>
</feature>
<gene>
    <name evidence="9" type="ORF">OSB1V03_LOCUS1858</name>
</gene>
<keyword evidence="10" id="KW-1185">Reference proteome</keyword>
<sequence>MHSITLDPHNKYQLKWFFDDHKQRITFNAMVETTGWVGFGISPNGGMTGSDLVIGWIDEHGRPQFHDRYAEEEELPTIDESQDWHLLESGHNGSHTWFTFTRVYYTCDTEMDLHITSDMTKIIWAYSQHKPSSPNAMPQHKAHNRGARNVHLLSIPGHRLDNTAAEHIEKWDITSSNLLIPNNSDTTYWCKIVIAPFKTKVHVIRIEPMISPKTNAPFVHHMVLYRCLHPNSSHMDQYASHSGANLRQYDADTATMGSVADYRLFIPPKQESVTIAGHCHPTCFRSKIPDDGLHVIASLPHGHKHVRKILVRHFRNGTELEPIAEENNYDFNFQDFQRSPDQCRILRDDHIVVECTYNTQNRDIPLFGGLSTKEEMCLVFIIYYPRMKLTRNCLSGLTPQTVMTLSDVAEVHSIDDNDMNPLIVMPSNYANERLSEYVQNKSFWDQNVMSASQQLIRFAPQKAQCFWRKVDGAAGMDEIDDLIQYPTILNTYKEPVKECQTLSVYKYVKPSQPIYRPPSARIATNRTESPESHSSSTTSTSQSNNESLNKSGIFGNKAIVSDPLKSALKRSKSFGANVTDSNCESIGHLMSIEDISWENMTLIRRSIEKTNSMTTNQLMQIVRIICNKAIDNSSNSRSLAIICLTINEKQSETHRHLFIESLINCLREWFNERDRLRLTSGGARRWVAYVSFICELYMNLKTRTEPQNTRQCFNDTRHFDNEYDFHTNRSNDSQTSPPVMAKQEKQFSVLLYDSFQAILMNANSTPTEIECLHSSLRSCGKYLEEDNASRMKTLMATIRDTFLSLSQSSHQINCQKLYLEIIELCSSRWHFTQSQLIYYFPYTKPDQ</sequence>
<name>A0A7R9KGK8_9ACAR</name>
<evidence type="ECO:0000313" key="9">
    <source>
        <dbReference type="EMBL" id="CAD7621387.1"/>
    </source>
</evidence>
<dbReference type="SUPFAM" id="SSF49742">
    <property type="entry name" value="PHM/PNGase F"/>
    <property type="match status" value="2"/>
</dbReference>
<dbReference type="GO" id="GO:0005507">
    <property type="term" value="F:copper ion binding"/>
    <property type="evidence" value="ECO:0007669"/>
    <property type="project" value="InterPro"/>
</dbReference>
<dbReference type="InterPro" id="IPR008977">
    <property type="entry name" value="PHM/PNGase_F_dom_sf"/>
</dbReference>
<reference evidence="9" key="1">
    <citation type="submission" date="2020-11" db="EMBL/GenBank/DDBJ databases">
        <authorList>
            <person name="Tran Van P."/>
        </authorList>
    </citation>
    <scope>NUCLEOTIDE SEQUENCE</scope>
</reference>
<dbReference type="GO" id="GO:0030667">
    <property type="term" value="C:secretory granule membrane"/>
    <property type="evidence" value="ECO:0007669"/>
    <property type="project" value="TreeGrafter"/>
</dbReference>
<comment type="similarity">
    <text evidence="2">Belongs to the copper type II ascorbate-dependent monooxygenase family.</text>
</comment>
<evidence type="ECO:0000256" key="4">
    <source>
        <dbReference type="ARBA" id="ARBA00023136"/>
    </source>
</evidence>
<dbReference type="GO" id="GO:0042421">
    <property type="term" value="P:norepinephrine biosynthetic process"/>
    <property type="evidence" value="ECO:0007669"/>
    <property type="project" value="TreeGrafter"/>
</dbReference>
<dbReference type="GO" id="GO:0003723">
    <property type="term" value="F:RNA binding"/>
    <property type="evidence" value="ECO:0007669"/>
    <property type="project" value="InterPro"/>
</dbReference>
<evidence type="ECO:0000259" key="8">
    <source>
        <dbReference type="PROSITE" id="PS50836"/>
    </source>
</evidence>
<dbReference type="Proteomes" id="UP000759131">
    <property type="component" value="Unassembled WGS sequence"/>
</dbReference>
<evidence type="ECO:0000256" key="6">
    <source>
        <dbReference type="ARBA" id="ARBA00023180"/>
    </source>
</evidence>
<comment type="subcellular location">
    <subcellularLocation>
        <location evidence="1">Membrane</location>
    </subcellularLocation>
</comment>
<dbReference type="InterPro" id="IPR003890">
    <property type="entry name" value="MIF4G-like_typ-3"/>
</dbReference>
<dbReference type="InterPro" id="IPR014784">
    <property type="entry name" value="Cu2_ascorb_mOase-like_C"/>
</dbReference>
<dbReference type="FunFam" id="2.60.40.1210:FF:000001">
    <property type="entry name" value="Monooxygenase, DBH-like 1, like"/>
    <property type="match status" value="1"/>
</dbReference>
<dbReference type="Gene3D" id="2.60.40.1210">
    <property type="entry name" value="Cellobiose dehydrogenase, cytochrome domain"/>
    <property type="match status" value="1"/>
</dbReference>
<feature type="region of interest" description="Disordered" evidence="7">
    <location>
        <begin position="516"/>
        <end position="550"/>
    </location>
</feature>